<evidence type="ECO:0000313" key="2">
    <source>
        <dbReference type="EMBL" id="ORY20277.1"/>
    </source>
</evidence>
<feature type="transmembrane region" description="Helical" evidence="1">
    <location>
        <begin position="62"/>
        <end position="84"/>
    </location>
</feature>
<keyword evidence="1" id="KW-1133">Transmembrane helix</keyword>
<feature type="transmembrane region" description="Helical" evidence="1">
    <location>
        <begin position="113"/>
        <end position="135"/>
    </location>
</feature>
<keyword evidence="1" id="KW-0812">Transmembrane</keyword>
<evidence type="ECO:0000256" key="1">
    <source>
        <dbReference type="SAM" id="Phobius"/>
    </source>
</evidence>
<dbReference type="Proteomes" id="UP000193920">
    <property type="component" value="Unassembled WGS sequence"/>
</dbReference>
<dbReference type="AlphaFoldDB" id="A0A1Y2ADD0"/>
<accession>A0A1Y2ADD0</accession>
<organism evidence="2 3">
    <name type="scientific">Neocallimastix californiae</name>
    <dbReference type="NCBI Taxonomy" id="1754190"/>
    <lineage>
        <taxon>Eukaryota</taxon>
        <taxon>Fungi</taxon>
        <taxon>Fungi incertae sedis</taxon>
        <taxon>Chytridiomycota</taxon>
        <taxon>Chytridiomycota incertae sedis</taxon>
        <taxon>Neocallimastigomycetes</taxon>
        <taxon>Neocallimastigales</taxon>
        <taxon>Neocallimastigaceae</taxon>
        <taxon>Neocallimastix</taxon>
    </lineage>
</organism>
<keyword evidence="3" id="KW-1185">Reference proteome</keyword>
<dbReference type="EMBL" id="MCOG01000294">
    <property type="protein sequence ID" value="ORY20277.1"/>
    <property type="molecule type" value="Genomic_DNA"/>
</dbReference>
<reference evidence="2 3" key="1">
    <citation type="submission" date="2016-08" db="EMBL/GenBank/DDBJ databases">
        <title>A Parts List for Fungal Cellulosomes Revealed by Comparative Genomics.</title>
        <authorList>
            <consortium name="DOE Joint Genome Institute"/>
            <person name="Haitjema C.H."/>
            <person name="Gilmore S.P."/>
            <person name="Henske J.K."/>
            <person name="Solomon K.V."/>
            <person name="De Groot R."/>
            <person name="Kuo A."/>
            <person name="Mondo S.J."/>
            <person name="Salamov A.A."/>
            <person name="Labutti K."/>
            <person name="Zhao Z."/>
            <person name="Chiniquy J."/>
            <person name="Barry K."/>
            <person name="Brewer H.M."/>
            <person name="Purvine S.O."/>
            <person name="Wright A.T."/>
            <person name="Boxma B."/>
            <person name="Van Alen T."/>
            <person name="Hackstein J.H."/>
            <person name="Baker S.E."/>
            <person name="Grigoriev I.V."/>
            <person name="O'Malley M.A."/>
        </authorList>
    </citation>
    <scope>NUCLEOTIDE SEQUENCE [LARGE SCALE GENOMIC DNA]</scope>
    <source>
        <strain evidence="2 3">G1</strain>
    </source>
</reference>
<sequence length="287" mass="33496">MNSTFIIDYENINCNSTNIKNISDLLGEEINKAQYFSPLFSWFVVTYTYYTIGRKNGTIWRYLFYVTTFGLIANVLDIIKRIIITYYKNQEEWEDYTKYCLLKNSRFSSQLHALIYIPIGLLELGLIICVLNQYLKEKKILSSTKTELYVLFHSTIGRTIMISLIYIYIAIDVLLKSNAVVELLRKIFWRVKGIFGVIFLVDLLLLKIDIDQNKILIQKDLINIKNKFEIIRSVPTHRKNSLKSLSNYSNFSQYQNLLPSTALIHSNESLNHNSTNSNIPLVNQNYP</sequence>
<name>A0A1Y2ADD0_9FUNG</name>
<proteinExistence type="predicted"/>
<feature type="transmembrane region" description="Helical" evidence="1">
    <location>
        <begin position="156"/>
        <end position="175"/>
    </location>
</feature>
<evidence type="ECO:0000313" key="3">
    <source>
        <dbReference type="Proteomes" id="UP000193920"/>
    </source>
</evidence>
<protein>
    <submittedName>
        <fullName evidence="2">Uncharacterized protein</fullName>
    </submittedName>
</protein>
<keyword evidence="1" id="KW-0472">Membrane</keyword>
<feature type="transmembrane region" description="Helical" evidence="1">
    <location>
        <begin position="187"/>
        <end position="206"/>
    </location>
</feature>
<gene>
    <name evidence="2" type="ORF">LY90DRAFT_676835</name>
</gene>
<comment type="caution">
    <text evidence="2">The sequence shown here is derived from an EMBL/GenBank/DDBJ whole genome shotgun (WGS) entry which is preliminary data.</text>
</comment>